<evidence type="ECO:0000313" key="3">
    <source>
        <dbReference type="Proteomes" id="UP000638648"/>
    </source>
</evidence>
<gene>
    <name evidence="2" type="ORF">HEB94_006719</name>
</gene>
<dbReference type="GO" id="GO:0006313">
    <property type="term" value="P:DNA transposition"/>
    <property type="evidence" value="ECO:0007669"/>
    <property type="project" value="InterPro"/>
</dbReference>
<dbReference type="Pfam" id="PF02371">
    <property type="entry name" value="Transposase_20"/>
    <property type="match status" value="1"/>
</dbReference>
<dbReference type="Proteomes" id="UP000638648">
    <property type="component" value="Unassembled WGS sequence"/>
</dbReference>
<name>A0A927RM59_9ACTN</name>
<sequence>MGVVLTAEFHAEVSNLGRFPSGDHLAAASGLAPAIQQSGKVRYLRRATGGNRRLKRIFYQAAFCALTSDPASKAFYARKRKEGKTHQQAVIALARRRINVLHSMLHSHRAYDPSYAAAE</sequence>
<dbReference type="GO" id="GO:0004803">
    <property type="term" value="F:transposase activity"/>
    <property type="evidence" value="ECO:0007669"/>
    <property type="project" value="InterPro"/>
</dbReference>
<dbReference type="PANTHER" id="PTHR33055">
    <property type="entry name" value="TRANSPOSASE FOR INSERTION SEQUENCE ELEMENT IS1111A"/>
    <property type="match status" value="1"/>
</dbReference>
<feature type="domain" description="Transposase IS116/IS110/IS902 C-terminal" evidence="1">
    <location>
        <begin position="1"/>
        <end position="77"/>
    </location>
</feature>
<reference evidence="2" key="1">
    <citation type="submission" date="2020-10" db="EMBL/GenBank/DDBJ databases">
        <title>Sequencing the genomes of 1000 actinobacteria strains.</title>
        <authorList>
            <person name="Klenk H.-P."/>
        </authorList>
    </citation>
    <scope>NUCLEOTIDE SEQUENCE</scope>
    <source>
        <strain evidence="2">DSM 45354</strain>
    </source>
</reference>
<organism evidence="2 3">
    <name type="scientific">Actinopolymorpha pittospori</name>
    <dbReference type="NCBI Taxonomy" id="648752"/>
    <lineage>
        <taxon>Bacteria</taxon>
        <taxon>Bacillati</taxon>
        <taxon>Actinomycetota</taxon>
        <taxon>Actinomycetes</taxon>
        <taxon>Propionibacteriales</taxon>
        <taxon>Actinopolymorphaceae</taxon>
        <taxon>Actinopolymorpha</taxon>
    </lineage>
</organism>
<dbReference type="PANTHER" id="PTHR33055:SF3">
    <property type="entry name" value="PUTATIVE TRANSPOSASE FOR IS117-RELATED"/>
    <property type="match status" value="1"/>
</dbReference>
<keyword evidence="3" id="KW-1185">Reference proteome</keyword>
<dbReference type="InterPro" id="IPR047650">
    <property type="entry name" value="Transpos_IS110"/>
</dbReference>
<comment type="caution">
    <text evidence="2">The sequence shown here is derived from an EMBL/GenBank/DDBJ whole genome shotgun (WGS) entry which is preliminary data.</text>
</comment>
<protein>
    <submittedName>
        <fullName evidence="2">Transposase</fullName>
    </submittedName>
</protein>
<evidence type="ECO:0000259" key="1">
    <source>
        <dbReference type="Pfam" id="PF02371"/>
    </source>
</evidence>
<dbReference type="AlphaFoldDB" id="A0A927RM59"/>
<dbReference type="InterPro" id="IPR003346">
    <property type="entry name" value="Transposase_20"/>
</dbReference>
<dbReference type="EMBL" id="JADBEM010000001">
    <property type="protein sequence ID" value="MBE1609871.1"/>
    <property type="molecule type" value="Genomic_DNA"/>
</dbReference>
<evidence type="ECO:0000313" key="2">
    <source>
        <dbReference type="EMBL" id="MBE1609871.1"/>
    </source>
</evidence>
<proteinExistence type="predicted"/>
<accession>A0A927RM59</accession>
<dbReference type="GO" id="GO:0003677">
    <property type="term" value="F:DNA binding"/>
    <property type="evidence" value="ECO:0007669"/>
    <property type="project" value="InterPro"/>
</dbReference>